<evidence type="ECO:0000259" key="4">
    <source>
        <dbReference type="PROSITE" id="PS51444"/>
    </source>
</evidence>
<name>D2VH52_NAEGR</name>
<dbReference type="PROSITE" id="PS51444">
    <property type="entry name" value="FH2"/>
    <property type="match status" value="1"/>
</dbReference>
<dbReference type="GeneID" id="8856644"/>
<accession>D2VH52</accession>
<dbReference type="Pfam" id="PF06367">
    <property type="entry name" value="Drf_FH3"/>
    <property type="match status" value="1"/>
</dbReference>
<dbReference type="InterPro" id="IPR011989">
    <property type="entry name" value="ARM-like"/>
</dbReference>
<feature type="compositionally biased region" description="Low complexity" evidence="2">
    <location>
        <begin position="169"/>
        <end position="215"/>
    </location>
</feature>
<dbReference type="GO" id="GO:0031267">
    <property type="term" value="F:small GTPase binding"/>
    <property type="evidence" value="ECO:0007669"/>
    <property type="project" value="InterPro"/>
</dbReference>
<evidence type="ECO:0000313" key="6">
    <source>
        <dbReference type="Proteomes" id="UP000006671"/>
    </source>
</evidence>
<dbReference type="InterPro" id="IPR016024">
    <property type="entry name" value="ARM-type_fold"/>
</dbReference>
<dbReference type="Gene3D" id="1.20.58.2220">
    <property type="entry name" value="Formin, FH2 domain"/>
    <property type="match status" value="1"/>
</dbReference>
<dbReference type="KEGG" id="ngr:NAEGRDRAFT_79970"/>
<evidence type="ECO:0000313" key="5">
    <source>
        <dbReference type="EMBL" id="EFC43832.1"/>
    </source>
</evidence>
<dbReference type="InterPro" id="IPR010473">
    <property type="entry name" value="GTPase-bd"/>
</dbReference>
<dbReference type="GO" id="GO:0045010">
    <property type="term" value="P:actin nucleation"/>
    <property type="evidence" value="ECO:0007669"/>
    <property type="project" value="InterPro"/>
</dbReference>
<dbReference type="InterPro" id="IPR001265">
    <property type="entry name" value="Formin_Cappuccino_subfam"/>
</dbReference>
<evidence type="ECO:0000259" key="3">
    <source>
        <dbReference type="PROSITE" id="PS51232"/>
    </source>
</evidence>
<dbReference type="InterPro" id="IPR042201">
    <property type="entry name" value="FH2_Formin_sf"/>
</dbReference>
<dbReference type="Gene3D" id="1.25.10.10">
    <property type="entry name" value="Leucine-rich Repeat Variant"/>
    <property type="match status" value="1"/>
</dbReference>
<dbReference type="GO" id="GO:0030041">
    <property type="term" value="P:actin filament polymerization"/>
    <property type="evidence" value="ECO:0007669"/>
    <property type="project" value="TreeGrafter"/>
</dbReference>
<dbReference type="GO" id="GO:0005884">
    <property type="term" value="C:actin filament"/>
    <property type="evidence" value="ECO:0007669"/>
    <property type="project" value="InterPro"/>
</dbReference>
<feature type="region of interest" description="Disordered" evidence="2">
    <location>
        <begin position="68"/>
        <end position="262"/>
    </location>
</feature>
<proteinExistence type="predicted"/>
<feature type="compositionally biased region" description="Polar residues" evidence="2">
    <location>
        <begin position="713"/>
        <end position="722"/>
    </location>
</feature>
<dbReference type="SMART" id="SM00498">
    <property type="entry name" value="FH2"/>
    <property type="match status" value="1"/>
</dbReference>
<organism evidence="6">
    <name type="scientific">Naegleria gruberi</name>
    <name type="common">Amoeba</name>
    <dbReference type="NCBI Taxonomy" id="5762"/>
    <lineage>
        <taxon>Eukaryota</taxon>
        <taxon>Discoba</taxon>
        <taxon>Heterolobosea</taxon>
        <taxon>Tetramitia</taxon>
        <taxon>Eutetramitia</taxon>
        <taxon>Vahlkampfiidae</taxon>
        <taxon>Naegleria</taxon>
    </lineage>
</organism>
<feature type="compositionally biased region" description="Pro residues" evidence="2">
    <location>
        <begin position="736"/>
        <end position="784"/>
    </location>
</feature>
<dbReference type="SUPFAM" id="SSF48371">
    <property type="entry name" value="ARM repeat"/>
    <property type="match status" value="1"/>
</dbReference>
<feature type="compositionally biased region" description="Low complexity" evidence="2">
    <location>
        <begin position="225"/>
        <end position="248"/>
    </location>
</feature>
<dbReference type="InterPro" id="IPR051412">
    <property type="entry name" value="Formin_Homology_Diaphanous_sf"/>
</dbReference>
<evidence type="ECO:0000256" key="1">
    <source>
        <dbReference type="SAM" id="Coils"/>
    </source>
</evidence>
<feature type="compositionally biased region" description="Low complexity" evidence="2">
    <location>
        <begin position="68"/>
        <end position="93"/>
    </location>
</feature>
<protein>
    <submittedName>
        <fullName evidence="5">Diaphanous-related formin</fullName>
    </submittedName>
</protein>
<dbReference type="PANTHER" id="PTHR45691">
    <property type="entry name" value="PROTEIN DIAPHANOUS"/>
    <property type="match status" value="1"/>
</dbReference>
<dbReference type="InterPro" id="IPR014768">
    <property type="entry name" value="GBD/FH3_dom"/>
</dbReference>
<dbReference type="SMART" id="SM01140">
    <property type="entry name" value="Drf_GBD"/>
    <property type="match status" value="1"/>
</dbReference>
<feature type="coiled-coil region" evidence="1">
    <location>
        <begin position="613"/>
        <end position="640"/>
    </location>
</feature>
<dbReference type="Pfam" id="PF02181">
    <property type="entry name" value="FH2"/>
    <property type="match status" value="1"/>
</dbReference>
<dbReference type="RefSeq" id="XP_002676576.1">
    <property type="nucleotide sequence ID" value="XM_002676530.1"/>
</dbReference>
<gene>
    <name evidence="5" type="ORF">NAEGRDRAFT_79970</name>
</gene>
<dbReference type="PANTHER" id="PTHR45691:SF6">
    <property type="entry name" value="PROTEIN DIAPHANOUS"/>
    <property type="match status" value="1"/>
</dbReference>
<feature type="domain" description="GBD/FH3" evidence="3">
    <location>
        <begin position="209"/>
        <end position="596"/>
    </location>
</feature>
<dbReference type="InParanoid" id="D2VH52"/>
<keyword evidence="6" id="KW-1185">Reference proteome</keyword>
<dbReference type="OrthoDB" id="1668162at2759"/>
<feature type="region of interest" description="Disordered" evidence="2">
    <location>
        <begin position="713"/>
        <end position="808"/>
    </location>
</feature>
<feature type="compositionally biased region" description="Polar residues" evidence="2">
    <location>
        <begin position="111"/>
        <end position="138"/>
    </location>
</feature>
<feature type="compositionally biased region" description="Acidic residues" evidence="2">
    <location>
        <begin position="253"/>
        <end position="262"/>
    </location>
</feature>
<dbReference type="VEuPathDB" id="AmoebaDB:NAEGRDRAFT_79970"/>
<feature type="compositionally biased region" description="Basic and acidic residues" evidence="2">
    <location>
        <begin position="787"/>
        <end position="796"/>
    </location>
</feature>
<sequence>MENIAYFMQTTQKAGLKLNWTLKALHKNADMDAVLLSLIDLSNHIKQNNNEGFKGPFLELGSSTATTTTTTTSAASSDNSSSTSSPASVGTSSPQVKTSVPEPTTPKVIKKTSNNVTPGTDSNVDSPPTITSSSNGGVQSRLKRFFGGGSNESKTNETKSEQTPSPPVTSNISTTSATTTPTKQSTIPSVTSTPPVSNTSSTPSSTNSTPVRTSSATSVTTPQNSSSRNLLSSPASSSSLTGSSPRRSIGGNSDDDDDDEDEEVMDEEILTHVKKLKESVENPTPEYLRVLNQKLEAKSLKWCNKFANDKGAFYLGEIIITTNKKYKGANEKSIQEQALNCLNTLIDVGALNGIIKYTSIVFAIVMLTDNKESLKTRVMALELLSLICTFNEQGFWVVLEAFGQCKVEKREPKRFFDIVDGLKNEKDEKFKAFCLLLFNSLINTPQDTSIRILLRNELKSLGLDDIVTKLQKDVDSDTIKEESLKDQIRAFDEEMMSRFIENDDDEDEEEESNSSLIDTKSIKDPLQLMKLLTIKLGGSSVGISNLRNILQHLLEYTQIIPHEMDDINKSDKILQDSWKNIDNMLHALTNDSIMTKNVVADVIKSEKMLKILLQKGNKKSKELDQEVENLKKENDALKRGVKYEPEITLPSGSGDAKPTTEVAMLTKLVKQQKEKLEAMKISLEDLEKQNIDLLRNIKEKDAAIESFRSTGVMPTNVTTSTEGVPPIPSGGDSSLIPPPPIGGDVPPPPGMGIPPPPGSSGVPPPPGGVPPPPGGGVPLPPGVPKTPEIKLPDLPKRSSKKPLRNFYGDPIRKQKVGTTAWVKDGIAERTKDIDIDPNELEDLFSNVPKEKESTKKERKIKELVSFIDPQKSNNLSILLGYLRLDNEDIKNAIIDMDDEILSQQNIESLKDKAPTEEEIQSIMAYTGDKDLLAPADKFYLAIKDVPRLAGRLSCWAFKYKFESSIPVVIPDLETVLFASQEVQRSKKFKELLTVILAIANFLNANSSKKDSYGFTLSSLSKLKDTKAVDGKTTLLQYIGIFCTKKNQNVLRIREDFGNLEMATRVSFPETLSEISKLKAGVEEIEKELNRPEWKNNKNDKFYKIMSEFLENAKGDMRVVNILTGKIELSLKTLADLYAEDEKILTKNPTEFFMQIFTFLESFLSSLEDYLRQRILERRKREKREKQRQLELRKMQQRKQMELEALKKKKQQETSPAAAGGELTPESGEKRNIKQAIRQRKQSMMSGEAFRDKRESRMAVKQQQESSSLPFPVNLRKTKSEAVEQ</sequence>
<dbReference type="Proteomes" id="UP000006671">
    <property type="component" value="Unassembled WGS sequence"/>
</dbReference>
<dbReference type="InterPro" id="IPR010472">
    <property type="entry name" value="FH3_dom"/>
</dbReference>
<dbReference type="STRING" id="5762.D2VH52"/>
<dbReference type="PRINTS" id="PR00828">
    <property type="entry name" value="FORMIN"/>
</dbReference>
<dbReference type="InterPro" id="IPR015425">
    <property type="entry name" value="FH2_Formin"/>
</dbReference>
<dbReference type="Pfam" id="PF06371">
    <property type="entry name" value="Drf_GBD"/>
    <property type="match status" value="1"/>
</dbReference>
<dbReference type="EMBL" id="GG738871">
    <property type="protein sequence ID" value="EFC43832.1"/>
    <property type="molecule type" value="Genomic_DNA"/>
</dbReference>
<dbReference type="GO" id="GO:0008017">
    <property type="term" value="F:microtubule binding"/>
    <property type="evidence" value="ECO:0007669"/>
    <property type="project" value="InterPro"/>
</dbReference>
<keyword evidence="1" id="KW-0175">Coiled coil</keyword>
<dbReference type="PROSITE" id="PS51232">
    <property type="entry name" value="GBD_FH3"/>
    <property type="match status" value="1"/>
</dbReference>
<feature type="domain" description="FH2" evidence="4">
    <location>
        <begin position="793"/>
        <end position="1188"/>
    </location>
</feature>
<dbReference type="SUPFAM" id="SSF101447">
    <property type="entry name" value="Formin homology 2 domain (FH2 domain)"/>
    <property type="match status" value="1"/>
</dbReference>
<evidence type="ECO:0000256" key="2">
    <source>
        <dbReference type="SAM" id="MobiDB-lite"/>
    </source>
</evidence>
<feature type="compositionally biased region" description="Basic and acidic residues" evidence="2">
    <location>
        <begin position="1248"/>
        <end position="1257"/>
    </location>
</feature>
<feature type="region of interest" description="Disordered" evidence="2">
    <location>
        <begin position="1204"/>
        <end position="1284"/>
    </location>
</feature>
<dbReference type="GO" id="GO:0003779">
    <property type="term" value="F:actin binding"/>
    <property type="evidence" value="ECO:0007669"/>
    <property type="project" value="InterPro"/>
</dbReference>
<dbReference type="eggNOG" id="KOG1924">
    <property type="taxonomic scope" value="Eukaryota"/>
</dbReference>
<feature type="coiled-coil region" evidence="1">
    <location>
        <begin position="669"/>
        <end position="703"/>
    </location>
</feature>
<dbReference type="SMART" id="SM01139">
    <property type="entry name" value="Drf_FH3"/>
    <property type="match status" value="1"/>
</dbReference>
<reference evidence="5 6" key="1">
    <citation type="journal article" date="2010" name="Cell">
        <title>The genome of Naegleria gruberi illuminates early eukaryotic versatility.</title>
        <authorList>
            <person name="Fritz-Laylin L.K."/>
            <person name="Prochnik S.E."/>
            <person name="Ginger M.L."/>
            <person name="Dacks J.B."/>
            <person name="Carpenter M.L."/>
            <person name="Field M.C."/>
            <person name="Kuo A."/>
            <person name="Paredez A."/>
            <person name="Chapman J."/>
            <person name="Pham J."/>
            <person name="Shu S."/>
            <person name="Neupane R."/>
            <person name="Cipriano M."/>
            <person name="Mancuso J."/>
            <person name="Tu H."/>
            <person name="Salamov A."/>
            <person name="Lindquist E."/>
            <person name="Shapiro H."/>
            <person name="Lucas S."/>
            <person name="Grigoriev I.V."/>
            <person name="Cande W.Z."/>
            <person name="Fulton C."/>
            <person name="Rokhsar D.S."/>
            <person name="Dawson S.C."/>
        </authorList>
    </citation>
    <scope>NUCLEOTIDE SEQUENCE [LARGE SCALE GENOMIC DNA]</scope>
    <source>
        <strain evidence="5 6">NEG-M</strain>
    </source>
</reference>